<dbReference type="RefSeq" id="WP_372824463.1">
    <property type="nucleotide sequence ID" value="NZ_JARRID010000006.1"/>
</dbReference>
<accession>A0ABV4T8W4</accession>
<organism evidence="1 2">
    <name type="scientific">Pyrococcus kukulkanii</name>
    <dbReference type="NCBI Taxonomy" id="1609559"/>
    <lineage>
        <taxon>Archaea</taxon>
        <taxon>Methanobacteriati</taxon>
        <taxon>Methanobacteriota</taxon>
        <taxon>Thermococci</taxon>
        <taxon>Thermococcales</taxon>
        <taxon>Thermococcaceae</taxon>
        <taxon>Pyrococcus</taxon>
    </lineage>
</organism>
<comment type="caution">
    <text evidence="1">The sequence shown here is derived from an EMBL/GenBank/DDBJ whole genome shotgun (WGS) entry which is preliminary data.</text>
</comment>
<evidence type="ECO:0000313" key="1">
    <source>
        <dbReference type="EMBL" id="MFA4805118.1"/>
    </source>
</evidence>
<dbReference type="Proteomes" id="UP001571980">
    <property type="component" value="Unassembled WGS sequence"/>
</dbReference>
<protein>
    <submittedName>
        <fullName evidence="1">Uncharacterized protein</fullName>
    </submittedName>
</protein>
<dbReference type="EMBL" id="JARRIG010000007">
    <property type="protein sequence ID" value="MFA4805118.1"/>
    <property type="molecule type" value="Genomic_DNA"/>
</dbReference>
<reference evidence="1 2" key="1">
    <citation type="submission" date="2023-03" db="EMBL/GenBank/DDBJ databases">
        <title>Speciation in Pyrococcus: adaptation to high temperature as a mechanism.</title>
        <authorList>
            <person name="Gu J."/>
        </authorList>
    </citation>
    <scope>NUCLEOTIDE SEQUENCE [LARGE SCALE GENOMIC DNA]</scope>
    <source>
        <strain evidence="1 2">LMOA34</strain>
    </source>
</reference>
<gene>
    <name evidence="1" type="ORF">P8X34_10320</name>
</gene>
<keyword evidence="2" id="KW-1185">Reference proteome</keyword>
<sequence>MVKKVQSKKVQALAKIEDLLGEETAEQAEKAKEEVVKRKVSPIIGQRYPWSKVRIYDKYYADGMLVKRLARARFHEVVNTGLYIVGKLATAVSPELLIEAMRLDMAGEEELAMEKLVEACRLFYEKYGKKKE</sequence>
<proteinExistence type="predicted"/>
<evidence type="ECO:0000313" key="2">
    <source>
        <dbReference type="Proteomes" id="UP001571980"/>
    </source>
</evidence>
<name>A0ABV4T8W4_9EURY</name>